<keyword evidence="3" id="KW-0326">Glycosidase</keyword>
<dbReference type="AlphaFoldDB" id="A0A939JDQ3"/>
<dbReference type="EMBL" id="JAFLQZ010000009">
    <property type="protein sequence ID" value="MBO0359158.1"/>
    <property type="molecule type" value="Genomic_DNA"/>
</dbReference>
<evidence type="ECO:0000256" key="2">
    <source>
        <dbReference type="ARBA" id="ARBA00022801"/>
    </source>
</evidence>
<evidence type="ECO:0000259" key="9">
    <source>
        <dbReference type="Pfam" id="PF18565"/>
    </source>
</evidence>
<evidence type="ECO:0000259" key="6">
    <source>
        <dbReference type="Pfam" id="PF02836"/>
    </source>
</evidence>
<protein>
    <submittedName>
        <fullName evidence="10">DUF4982 domain-containing protein</fullName>
    </submittedName>
</protein>
<keyword evidence="2" id="KW-0378">Hydrolase</keyword>
<dbReference type="SUPFAM" id="SSF51445">
    <property type="entry name" value="(Trans)glycosidases"/>
    <property type="match status" value="1"/>
</dbReference>
<dbReference type="SUPFAM" id="SSF49303">
    <property type="entry name" value="beta-Galactosidase/glucuronidase domain"/>
    <property type="match status" value="1"/>
</dbReference>
<dbReference type="InterPro" id="IPR006102">
    <property type="entry name" value="Ig-like_GH2"/>
</dbReference>
<dbReference type="InterPro" id="IPR040605">
    <property type="entry name" value="Glyco_hydro2_dom5"/>
</dbReference>
<comment type="similarity">
    <text evidence="1">Belongs to the glycosyl hydrolase 2 family.</text>
</comment>
<feature type="domain" description="Glycosyl hydrolases family 2 sugar binding" evidence="7">
    <location>
        <begin position="91"/>
        <end position="166"/>
    </location>
</feature>
<reference evidence="10" key="1">
    <citation type="submission" date="2021-03" db="EMBL/GenBank/DDBJ databases">
        <authorList>
            <person name="Kim M.K."/>
        </authorList>
    </citation>
    <scope>NUCLEOTIDE SEQUENCE</scope>
    <source>
        <strain evidence="10">BT186</strain>
    </source>
</reference>
<dbReference type="Pfam" id="PF18565">
    <property type="entry name" value="Glyco_hydro2_C5"/>
    <property type="match status" value="1"/>
</dbReference>
<dbReference type="InterPro" id="IPR036156">
    <property type="entry name" value="Beta-gal/glucu_dom_sf"/>
</dbReference>
<dbReference type="InterPro" id="IPR008979">
    <property type="entry name" value="Galactose-bd-like_sf"/>
</dbReference>
<accession>A0A939JDQ3</accession>
<organism evidence="10 11">
    <name type="scientific">Hymenobacter telluris</name>
    <dbReference type="NCBI Taxonomy" id="2816474"/>
    <lineage>
        <taxon>Bacteria</taxon>
        <taxon>Pseudomonadati</taxon>
        <taxon>Bacteroidota</taxon>
        <taxon>Cytophagia</taxon>
        <taxon>Cytophagales</taxon>
        <taxon>Hymenobacteraceae</taxon>
        <taxon>Hymenobacter</taxon>
    </lineage>
</organism>
<dbReference type="Pfam" id="PF02837">
    <property type="entry name" value="Glyco_hydro_2_N"/>
    <property type="match status" value="1"/>
</dbReference>
<dbReference type="InterPro" id="IPR017853">
    <property type="entry name" value="GH"/>
</dbReference>
<feature type="domain" description="Glycoside hydrolase family 2" evidence="9">
    <location>
        <begin position="718"/>
        <end position="808"/>
    </location>
</feature>
<dbReference type="PANTHER" id="PTHR42732">
    <property type="entry name" value="BETA-GALACTOSIDASE"/>
    <property type="match status" value="1"/>
</dbReference>
<evidence type="ECO:0000256" key="4">
    <source>
        <dbReference type="SAM" id="SignalP"/>
    </source>
</evidence>
<dbReference type="Pfam" id="PF02836">
    <property type="entry name" value="Glyco_hydro_2_C"/>
    <property type="match status" value="1"/>
</dbReference>
<dbReference type="Proteomes" id="UP000664144">
    <property type="component" value="Unassembled WGS sequence"/>
</dbReference>
<evidence type="ECO:0000313" key="10">
    <source>
        <dbReference type="EMBL" id="MBO0359158.1"/>
    </source>
</evidence>
<dbReference type="InterPro" id="IPR032311">
    <property type="entry name" value="DUF4982"/>
</dbReference>
<dbReference type="PANTHER" id="PTHR42732:SF1">
    <property type="entry name" value="BETA-MANNOSIDASE"/>
    <property type="match status" value="1"/>
</dbReference>
<evidence type="ECO:0000256" key="3">
    <source>
        <dbReference type="ARBA" id="ARBA00023295"/>
    </source>
</evidence>
<dbReference type="InterPro" id="IPR051913">
    <property type="entry name" value="GH2_Domain-Containing"/>
</dbReference>
<dbReference type="InterPro" id="IPR006104">
    <property type="entry name" value="Glyco_hydro_2_N"/>
</dbReference>
<dbReference type="Pfam" id="PF16355">
    <property type="entry name" value="DUF4982"/>
    <property type="match status" value="1"/>
</dbReference>
<dbReference type="RefSeq" id="WP_206985085.1">
    <property type="nucleotide sequence ID" value="NZ_JAFLQZ010000009.1"/>
</dbReference>
<dbReference type="SUPFAM" id="SSF49785">
    <property type="entry name" value="Galactose-binding domain-like"/>
    <property type="match status" value="2"/>
</dbReference>
<dbReference type="Gene3D" id="2.60.40.10">
    <property type="entry name" value="Immunoglobulins"/>
    <property type="match status" value="3"/>
</dbReference>
<name>A0A939JDQ3_9BACT</name>
<dbReference type="InterPro" id="IPR013783">
    <property type="entry name" value="Ig-like_fold"/>
</dbReference>
<proteinExistence type="inferred from homology"/>
<evidence type="ECO:0000259" key="7">
    <source>
        <dbReference type="Pfam" id="PF02837"/>
    </source>
</evidence>
<gene>
    <name evidence="10" type="ORF">J0X19_14450</name>
</gene>
<keyword evidence="4" id="KW-0732">Signal</keyword>
<feature type="signal peptide" evidence="4">
    <location>
        <begin position="1"/>
        <end position="31"/>
    </location>
</feature>
<dbReference type="InterPro" id="IPR006103">
    <property type="entry name" value="Glyco_hydro_2_cat"/>
</dbReference>
<keyword evidence="11" id="KW-1185">Reference proteome</keyword>
<dbReference type="Gene3D" id="2.60.120.260">
    <property type="entry name" value="Galactose-binding domain-like"/>
    <property type="match status" value="2"/>
</dbReference>
<evidence type="ECO:0000313" key="11">
    <source>
        <dbReference type="Proteomes" id="UP000664144"/>
    </source>
</evidence>
<dbReference type="Pfam" id="PF00703">
    <property type="entry name" value="Glyco_hydro_2"/>
    <property type="match status" value="1"/>
</dbReference>
<sequence>MSTARSLKPTRHCYWLLVLLLLASTATHGWAAPPASARHKYNFNPAWKVYVGEATGAEAASFDDKRWKSVTLPWAWNEDEAFRKDIKDLSTGIAWYRKHFRLPKSAAGKKVLVEFEGVRQHGQVYVNGQLVGEHENGVMAFGFDITKYLKPAGQDNVLAVRTNNDWDYKEKKSGQSYQWSNRNFNANYGGIPKNVYLHVVEPLHQTLPLYAGLGTTGVYVYAQDFNIPTREATVTAETQVVNEDASARSFAYEVQVEDAAGKPVKTFTGPTTTLQPGETKTVSASARLSGLNFWSWGYGYLYTVHTVLKVNGKPTDVVTTRTGFRKTEFGNGLVKLNDRVLQMHGYAQRTSNEWPAVGLSVPPWLSDYSNGLMVESNANLVRWMHVTPWKQDVESCDRVGLLQAMPAGDAEKDVTGPRWTQRTELMREAIIYNRNNPSVVFYECGNESISAEHMLEMKALRDQYDPHGGRAIGSREMLDIDVAEYGGEMLYINKSAKHPMWAMEYSRDEGLRKYWDEFSPPYHKEGEGPLYKGASAAEYNHNQDAHALENVRRWYDYWHERPGTGQRVSSGGVNIVFSDTNTHYRGAENYRRSGEVDALRIAKDGFYAHQVMWDGWVDPEQARTHIIGHWNYKDGVKKAVFVVSNGEKVELLLNGKSLGFGAPSHRFLYTFKNVQWQPGTLQAVSYDAQGRKASVAEHQTAGAPVALKLTPITSPGGLQANGADLALVQVEVMDAQGRRCPTALDMVSFQLAGPAEWRGGLAQGPDNYILAKSLPVEGGVNRVLVRTTTQAGTIKLTATADGLKPAEVNLKSKAMPQKNGLAEQLPGIELPGSLQRGPTPATPSFTVSRVPVAISKVAASSNAANAALSYDDNELSEWISERGQPGAWIQYQLARPAAISEVALKLTGWRSSIYPIRILVDGKEAFRGNTERNLGYFTAVFPAQTGQTVRIELTGKSSSQDAYNITELVPEKVPTAATDKPGPVGTLGLVEVELYEAAAGQARP</sequence>
<evidence type="ECO:0000259" key="5">
    <source>
        <dbReference type="Pfam" id="PF00703"/>
    </source>
</evidence>
<evidence type="ECO:0000259" key="8">
    <source>
        <dbReference type="Pfam" id="PF16355"/>
    </source>
</evidence>
<dbReference type="Gene3D" id="3.20.20.80">
    <property type="entry name" value="Glycosidases"/>
    <property type="match status" value="1"/>
</dbReference>
<feature type="domain" description="Glycoside hydrolase family 2 catalytic" evidence="6">
    <location>
        <begin position="332"/>
        <end position="466"/>
    </location>
</feature>
<comment type="caution">
    <text evidence="10">The sequence shown here is derived from an EMBL/GenBank/DDBJ whole genome shotgun (WGS) entry which is preliminary data.</text>
</comment>
<feature type="domain" description="DUF4982" evidence="8">
    <location>
        <begin position="636"/>
        <end position="692"/>
    </location>
</feature>
<dbReference type="GO" id="GO:0005975">
    <property type="term" value="P:carbohydrate metabolic process"/>
    <property type="evidence" value="ECO:0007669"/>
    <property type="project" value="InterPro"/>
</dbReference>
<evidence type="ECO:0000256" key="1">
    <source>
        <dbReference type="ARBA" id="ARBA00007401"/>
    </source>
</evidence>
<feature type="chain" id="PRO_5037600704" evidence="4">
    <location>
        <begin position="32"/>
        <end position="1004"/>
    </location>
</feature>
<feature type="domain" description="Glycoside hydrolase family 2 immunoglobulin-like beta-sandwich" evidence="5">
    <location>
        <begin position="230"/>
        <end position="325"/>
    </location>
</feature>
<dbReference type="GO" id="GO:0004553">
    <property type="term" value="F:hydrolase activity, hydrolyzing O-glycosyl compounds"/>
    <property type="evidence" value="ECO:0007669"/>
    <property type="project" value="InterPro"/>
</dbReference>